<evidence type="ECO:0000256" key="1">
    <source>
        <dbReference type="SAM" id="Phobius"/>
    </source>
</evidence>
<protein>
    <recommendedName>
        <fullName evidence="3">Ubiquitin-like domain-containing protein</fullName>
    </recommendedName>
</protein>
<dbReference type="AlphaFoldDB" id="A0A0F9N6F0"/>
<dbReference type="SUPFAM" id="SSF54236">
    <property type="entry name" value="Ubiquitin-like"/>
    <property type="match status" value="1"/>
</dbReference>
<reference evidence="2" key="1">
    <citation type="journal article" date="2015" name="Nature">
        <title>Complex archaea that bridge the gap between prokaryotes and eukaryotes.</title>
        <authorList>
            <person name="Spang A."/>
            <person name="Saw J.H."/>
            <person name="Jorgensen S.L."/>
            <person name="Zaremba-Niedzwiedzka K."/>
            <person name="Martijn J."/>
            <person name="Lind A.E."/>
            <person name="van Eijk R."/>
            <person name="Schleper C."/>
            <person name="Guy L."/>
            <person name="Ettema T.J."/>
        </authorList>
    </citation>
    <scope>NUCLEOTIDE SEQUENCE</scope>
</reference>
<gene>
    <name evidence="2" type="ORF">LCGC14_0988290</name>
</gene>
<keyword evidence="1" id="KW-0472">Membrane</keyword>
<feature type="transmembrane region" description="Helical" evidence="1">
    <location>
        <begin position="42"/>
        <end position="62"/>
    </location>
</feature>
<evidence type="ECO:0008006" key="3">
    <source>
        <dbReference type="Google" id="ProtNLM"/>
    </source>
</evidence>
<dbReference type="EMBL" id="LAZR01003734">
    <property type="protein sequence ID" value="KKN15205.1"/>
    <property type="molecule type" value="Genomic_DNA"/>
</dbReference>
<evidence type="ECO:0000313" key="2">
    <source>
        <dbReference type="EMBL" id="KKN15205.1"/>
    </source>
</evidence>
<feature type="non-terminal residue" evidence="2">
    <location>
        <position position="1"/>
    </location>
</feature>
<organism evidence="2">
    <name type="scientific">marine sediment metagenome</name>
    <dbReference type="NCBI Taxonomy" id="412755"/>
    <lineage>
        <taxon>unclassified sequences</taxon>
        <taxon>metagenomes</taxon>
        <taxon>ecological metagenomes</taxon>
    </lineage>
</organism>
<proteinExistence type="predicted"/>
<comment type="caution">
    <text evidence="2">The sequence shown here is derived from an EMBL/GenBank/DDBJ whole genome shotgun (WGS) entry which is preliminary data.</text>
</comment>
<dbReference type="InterPro" id="IPR029071">
    <property type="entry name" value="Ubiquitin-like_domsf"/>
</dbReference>
<sequence>TKFNQKIMRKKYRVFIVLALYTIVILIFTLFFLLGIDNLPLFLVLSFGSVTVLSTSTVYTIIQSNDYNERRVKKKQFIKPKSIKQKAIDIIEDYFDAMPAIEEYVESYDSYEAIPIINKYIFTVFSQEELDKINLLDLSKMDKILFIREMLYFNQEERSVLIETMLKNRDNTDLEGVYSPPVEFIDASDQIRVYIRSLVEAGEKTKIIIINTADVVTTVKKRVGVLFDYDLENFLLSSGGIILRETAQIKDYDIIDDDEIALIPSRHKERN</sequence>
<keyword evidence="1" id="KW-1133">Transmembrane helix</keyword>
<name>A0A0F9N6F0_9ZZZZ</name>
<keyword evidence="1" id="KW-0812">Transmembrane</keyword>
<feature type="transmembrane region" description="Helical" evidence="1">
    <location>
        <begin position="12"/>
        <end position="36"/>
    </location>
</feature>
<accession>A0A0F9N6F0</accession>